<gene>
    <name evidence="2" type="ORF">B1992_00625</name>
</gene>
<name>A0A7V8K8M2_9GAMM</name>
<evidence type="ECO:0000313" key="2">
    <source>
        <dbReference type="EMBL" id="KAF1687977.1"/>
    </source>
</evidence>
<reference evidence="2 3" key="1">
    <citation type="submission" date="2017-10" db="EMBL/GenBank/DDBJ databases">
        <title>Whole genome sequencing of Pseudoxanthomonas broegbernensis DSM 12573(T).</title>
        <authorList>
            <person name="Kumar S."/>
            <person name="Bansal K."/>
            <person name="Kaur A."/>
            <person name="Patil P."/>
            <person name="Sharma S."/>
            <person name="Patil P.B."/>
        </authorList>
    </citation>
    <scope>NUCLEOTIDE SEQUENCE [LARGE SCALE GENOMIC DNA]</scope>
    <source>
        <strain evidence="2 3">DSM 12573</strain>
    </source>
</reference>
<dbReference type="EMBL" id="MWIP01000001">
    <property type="protein sequence ID" value="KAF1687977.1"/>
    <property type="molecule type" value="Genomic_DNA"/>
</dbReference>
<dbReference type="PROSITE" id="PS51257">
    <property type="entry name" value="PROKAR_LIPOPROTEIN"/>
    <property type="match status" value="1"/>
</dbReference>
<protein>
    <submittedName>
        <fullName evidence="2">Uncharacterized protein</fullName>
    </submittedName>
</protein>
<comment type="caution">
    <text evidence="2">The sequence shown here is derived from an EMBL/GenBank/DDBJ whole genome shotgun (WGS) entry which is preliminary data.</text>
</comment>
<evidence type="ECO:0000256" key="1">
    <source>
        <dbReference type="SAM" id="MobiDB-lite"/>
    </source>
</evidence>
<dbReference type="Proteomes" id="UP000462066">
    <property type="component" value="Unassembled WGS sequence"/>
</dbReference>
<feature type="region of interest" description="Disordered" evidence="1">
    <location>
        <begin position="431"/>
        <end position="456"/>
    </location>
</feature>
<dbReference type="RefSeq" id="WP_162309526.1">
    <property type="nucleotide sequence ID" value="NZ_JACHGU010000003.1"/>
</dbReference>
<feature type="compositionally biased region" description="Basic and acidic residues" evidence="1">
    <location>
        <begin position="442"/>
        <end position="456"/>
    </location>
</feature>
<keyword evidence="3" id="KW-1185">Reference proteome</keyword>
<dbReference type="AlphaFoldDB" id="A0A7V8K8M2"/>
<sequence length="456" mass="48302">MIARPIVVVVIISLAACGAKPQLLRHYKATASEEQKTKAKDAGSSIDVSVFSLPAREAAQPPLITRLSDRGQAQLVASVADGSGKLAPAQLISALSGTRDGAPACGWANRLTHSRRLVLAVKGNLDKVADRIDRIETTIALNDPASASFESWDKFDAVYANFNFGSATFVQTDKLSIGRDETGTRNLPASAGSDVNLLKLGAETTDQLTESVAYASRRLALSGVLDAGTATVIQEGGPNLNLFGAASATVTLKLQAQPDTRIAYLVDTSQAMSDPAAAKTERCAALFPAQAKDVAATLSSKADLRLVFEGDSTVMEGDDTVFYKPHTTAEKTIVLVPANELKVQLFSLESCASSAKGNVCRPVVIEAPEARPQYEPLVFPTSESAEAFRSWLLRVARDKGPIQQVGWRAIGLGNIDSPGISLAEIRAMRLKPGWGNQPPPPPDKDPASEDGAQKKD</sequence>
<evidence type="ECO:0000313" key="3">
    <source>
        <dbReference type="Proteomes" id="UP000462066"/>
    </source>
</evidence>
<accession>A0A7V8K8M2</accession>
<proteinExistence type="predicted"/>
<organism evidence="2 3">
    <name type="scientific">Pseudoxanthomonas broegbernensis</name>
    <dbReference type="NCBI Taxonomy" id="83619"/>
    <lineage>
        <taxon>Bacteria</taxon>
        <taxon>Pseudomonadati</taxon>
        <taxon>Pseudomonadota</taxon>
        <taxon>Gammaproteobacteria</taxon>
        <taxon>Lysobacterales</taxon>
        <taxon>Lysobacteraceae</taxon>
        <taxon>Pseudoxanthomonas</taxon>
    </lineage>
</organism>